<dbReference type="SMART" id="SM00028">
    <property type="entry name" value="TPR"/>
    <property type="match status" value="3"/>
</dbReference>
<evidence type="ECO:0000313" key="6">
    <source>
        <dbReference type="EMBL" id="KAF4693983.1"/>
    </source>
</evidence>
<dbReference type="SUPFAM" id="SSF52540">
    <property type="entry name" value="P-loop containing nucleoside triphosphate hydrolases"/>
    <property type="match status" value="1"/>
</dbReference>
<evidence type="ECO:0000259" key="5">
    <source>
        <dbReference type="SMART" id="SM00968"/>
    </source>
</evidence>
<dbReference type="SUPFAM" id="SSF48452">
    <property type="entry name" value="TPR-like"/>
    <property type="match status" value="1"/>
</dbReference>
<evidence type="ECO:0000256" key="3">
    <source>
        <dbReference type="SAM" id="Coils"/>
    </source>
</evidence>
<feature type="region of interest" description="Disordered" evidence="4">
    <location>
        <begin position="48"/>
        <end position="72"/>
    </location>
</feature>
<organism evidence="6 7">
    <name type="scientific">Perkinsus olseni</name>
    <name type="common">Perkinsus atlanticus</name>
    <dbReference type="NCBI Taxonomy" id="32597"/>
    <lineage>
        <taxon>Eukaryota</taxon>
        <taxon>Sar</taxon>
        <taxon>Alveolata</taxon>
        <taxon>Perkinsozoa</taxon>
        <taxon>Perkinsea</taxon>
        <taxon>Perkinsida</taxon>
        <taxon>Perkinsidae</taxon>
        <taxon>Perkinsus</taxon>
    </lineage>
</organism>
<dbReference type="Pfam" id="PF02463">
    <property type="entry name" value="SMC_N"/>
    <property type="match status" value="1"/>
</dbReference>
<evidence type="ECO:0000256" key="2">
    <source>
        <dbReference type="PROSITE-ProRule" id="PRU00339"/>
    </source>
</evidence>
<comment type="caution">
    <text evidence="6">The sequence shown here is derived from an EMBL/GenBank/DDBJ whole genome shotgun (WGS) entry which is preliminary data.</text>
</comment>
<dbReference type="PANTHER" id="PTHR43977">
    <property type="entry name" value="STRUCTURAL MAINTENANCE OF CHROMOSOMES PROTEIN 3"/>
    <property type="match status" value="1"/>
</dbReference>
<accession>A0A7J6PCR3</accession>
<dbReference type="InterPro" id="IPR010935">
    <property type="entry name" value="SMC_hinge"/>
</dbReference>
<dbReference type="Gene3D" id="1.10.287.1490">
    <property type="match status" value="1"/>
</dbReference>
<dbReference type="Gene3D" id="1.25.40.10">
    <property type="entry name" value="Tetratricopeptide repeat domain"/>
    <property type="match status" value="1"/>
</dbReference>
<dbReference type="Pfam" id="PF06470">
    <property type="entry name" value="SMC_hinge"/>
    <property type="match status" value="1"/>
</dbReference>
<dbReference type="InterPro" id="IPR011990">
    <property type="entry name" value="TPR-like_helical_dom_sf"/>
</dbReference>
<dbReference type="SUPFAM" id="SSF75553">
    <property type="entry name" value="Smc hinge domain"/>
    <property type="match status" value="1"/>
</dbReference>
<dbReference type="Proteomes" id="UP000541610">
    <property type="component" value="Unassembled WGS sequence"/>
</dbReference>
<feature type="repeat" description="TPR" evidence="2">
    <location>
        <begin position="118"/>
        <end position="151"/>
    </location>
</feature>
<dbReference type="EMBL" id="JABANP010000038">
    <property type="protein sequence ID" value="KAF4693983.1"/>
    <property type="molecule type" value="Genomic_DNA"/>
</dbReference>
<dbReference type="InterPro" id="IPR003395">
    <property type="entry name" value="RecF/RecN/SMC_N"/>
</dbReference>
<name>A0A7J6PCR3_PEROL</name>
<feature type="coiled-coil region" evidence="3">
    <location>
        <begin position="829"/>
        <end position="902"/>
    </location>
</feature>
<proteinExistence type="predicted"/>
<feature type="coiled-coil region" evidence="3">
    <location>
        <begin position="527"/>
        <end position="608"/>
    </location>
</feature>
<feature type="coiled-coil region" evidence="3">
    <location>
        <begin position="449"/>
        <end position="490"/>
    </location>
</feature>
<feature type="coiled-coil region" evidence="3">
    <location>
        <begin position="327"/>
        <end position="422"/>
    </location>
</feature>
<evidence type="ECO:0000256" key="4">
    <source>
        <dbReference type="SAM" id="MobiDB-lite"/>
    </source>
</evidence>
<reference evidence="6 7" key="1">
    <citation type="submission" date="2020-04" db="EMBL/GenBank/DDBJ databases">
        <title>Perkinsus olseni comparative genomics.</title>
        <authorList>
            <person name="Bogema D.R."/>
        </authorList>
    </citation>
    <scope>NUCLEOTIDE SEQUENCE [LARGE SCALE GENOMIC DNA]</scope>
    <source>
        <strain evidence="6">00978-12</strain>
    </source>
</reference>
<evidence type="ECO:0000313" key="7">
    <source>
        <dbReference type="Proteomes" id="UP000541610"/>
    </source>
</evidence>
<dbReference type="PROSITE" id="PS50005">
    <property type="entry name" value="TPR"/>
    <property type="match status" value="1"/>
</dbReference>
<dbReference type="InterPro" id="IPR036277">
    <property type="entry name" value="SMC_hinge_sf"/>
</dbReference>
<dbReference type="SMART" id="SM00968">
    <property type="entry name" value="SMC_hinge"/>
    <property type="match status" value="1"/>
</dbReference>
<keyword evidence="1 3" id="KW-0175">Coiled coil</keyword>
<dbReference type="InterPro" id="IPR027417">
    <property type="entry name" value="P-loop_NTPase"/>
</dbReference>
<gene>
    <name evidence="6" type="ORF">FOZ60_009423</name>
</gene>
<evidence type="ECO:0000256" key="1">
    <source>
        <dbReference type="ARBA" id="ARBA00023054"/>
    </source>
</evidence>
<dbReference type="GO" id="GO:0051276">
    <property type="term" value="P:chromosome organization"/>
    <property type="evidence" value="ECO:0007669"/>
    <property type="project" value="InterPro"/>
</dbReference>
<feature type="coiled-coil region" evidence="3">
    <location>
        <begin position="960"/>
        <end position="1029"/>
    </location>
</feature>
<dbReference type="OrthoDB" id="431497at2759"/>
<protein>
    <recommendedName>
        <fullName evidence="5">SMC hinge domain-containing protein</fullName>
    </recommendedName>
</protein>
<dbReference type="GO" id="GO:0005694">
    <property type="term" value="C:chromosome"/>
    <property type="evidence" value="ECO:0007669"/>
    <property type="project" value="InterPro"/>
</dbReference>
<keyword evidence="2" id="KW-0802">TPR repeat</keyword>
<dbReference type="Gene3D" id="1.20.1060.20">
    <property type="match status" value="1"/>
</dbReference>
<dbReference type="GO" id="GO:0005524">
    <property type="term" value="F:ATP binding"/>
    <property type="evidence" value="ECO:0007669"/>
    <property type="project" value="InterPro"/>
</dbReference>
<dbReference type="InterPro" id="IPR019734">
    <property type="entry name" value="TPR_rpt"/>
</dbReference>
<sequence length="1310" mass="147787">MESVDSIIETSKAYKADANEYFKTGNYKKALFKYHLALNQLRVLRDPKGQKSEAEAMASMVSPSGEGAPAPTRPEDLADIKELKRTIHLNMANCYCKEEKFKKGVEAATRSIELQPTVKAYYRRAVAWIGRGDYDAAMSDLKEAASLDPTDRSVKAEMDVVERKRKAEVARQRKQLAGIFSAIRFALGGDGVTKEQQRRALLHESGGQQASSAFVEVTFDNSDGRIPVDKAEVVLRRTITITTDVYEWNGKEVAKAEVDSWLEGAGISNKLNTYCIVENGKVTALTQMSDAKRLDLLKEVSGAHVYDVRRAESLAVLETTRKKREHIAEVMDDIRGKLDRLDEEQQELQEARALTREKVAIESVIADREKRQYRERIKELERQASEVLADLRGERGVMTDMSAELGREKSALEELMKELDDTSGRCDRFMGSRGAVTDLASSTVSTGEIEELRGRLEGAKEELNDVTISLEEKRAEVQGVEDEQDSLRSELALAQIIQDYLRSCDLSRSAKFTHPVAERNEYLSQKVESKSKRLEEVEGLLEKQTAQIGEDQQEIDRVTAEIARLEAESEAYSRQDSMADIEATERDITDTQNKIREKTKAITGLREQEGVLSKERQELLEAVWRTAPPAVREGYTWLMESGIDGIHGLLIEHVDILEQYRLCAEVTGGLSLFNVLVENDEVGEECLNFIREKQAEIGKPLRITLTPLEQVRAIINDVDYPRGELPDILPLIDVIESPDWARCAVEQVWRKHVLIPDLEIGSKLADFHLDGVTESGDTITWKAEGEVRQLRTTETELEQHLVDLRFTAQTRFNAECARVRQTNECREALHGLRNSLEIASKLNREYEAEKKQLKLDIAAIKAEIKTKKLPLGTLTAAEAQQLENVEAEIKEREERMAQIAEGAAELADAIARLRARESFLSATRIPSLQDQLKGLELSHTDAAMSRRERQRRQQWLAGELAEIEQELAICEERRAELEESTASKSKSVEGMEEEITESERAIVKLTETYDEKKNEIADYEERFKIADAKLDEIVTGLSGNAERIEDETRKIGEGVTIRELQRRVLECKAELEKYPLVNNKAIEQFSQFDVQYKELMRGQDEMDQGQVAIDELITKLDGEKDNNIIKSFAQINEHFAATFRELVPTGTAKMKLLKRDPGLEDEREDDEEEHELGAAATVDEKYAGVSVEVTFSSSAGHMRKMHELSGSQKSVVAVALLFAVLRSEQPPLYLLDEIDSALDAQYREAFARLISSVTNPNPLGHRPPPPAQVICSTFRPEICRIADRCYEVSIAHRSSRVTLLSDYDQYFAQA</sequence>
<dbReference type="Gene3D" id="3.40.50.300">
    <property type="entry name" value="P-loop containing nucleotide triphosphate hydrolases"/>
    <property type="match status" value="2"/>
</dbReference>
<feature type="domain" description="SMC hinge" evidence="5">
    <location>
        <begin position="644"/>
        <end position="765"/>
    </location>
</feature>